<keyword evidence="2" id="KW-1185">Reference proteome</keyword>
<organism evidence="1 2">
    <name type="scientific">Blepharisma stoltei</name>
    <dbReference type="NCBI Taxonomy" id="1481888"/>
    <lineage>
        <taxon>Eukaryota</taxon>
        <taxon>Sar</taxon>
        <taxon>Alveolata</taxon>
        <taxon>Ciliophora</taxon>
        <taxon>Postciliodesmatophora</taxon>
        <taxon>Heterotrichea</taxon>
        <taxon>Heterotrichida</taxon>
        <taxon>Blepharismidae</taxon>
        <taxon>Blepharisma</taxon>
    </lineage>
</organism>
<comment type="caution">
    <text evidence="1">The sequence shown here is derived from an EMBL/GenBank/DDBJ whole genome shotgun (WGS) entry which is preliminary data.</text>
</comment>
<reference evidence="1" key="1">
    <citation type="submission" date="2021-09" db="EMBL/GenBank/DDBJ databases">
        <authorList>
            <consortium name="AG Swart"/>
            <person name="Singh M."/>
            <person name="Singh A."/>
            <person name="Seah K."/>
            <person name="Emmerich C."/>
        </authorList>
    </citation>
    <scope>NUCLEOTIDE SEQUENCE</scope>
    <source>
        <strain evidence="1">ATCC30299</strain>
    </source>
</reference>
<dbReference type="Proteomes" id="UP001162131">
    <property type="component" value="Unassembled WGS sequence"/>
</dbReference>
<evidence type="ECO:0000313" key="1">
    <source>
        <dbReference type="EMBL" id="CAG9328124.1"/>
    </source>
</evidence>
<protein>
    <submittedName>
        <fullName evidence="1">Uncharacterized protein</fullName>
    </submittedName>
</protein>
<dbReference type="AlphaFoldDB" id="A0AAU9JLJ2"/>
<proteinExistence type="predicted"/>
<gene>
    <name evidence="1" type="ORF">BSTOLATCC_MIC45582</name>
</gene>
<evidence type="ECO:0000313" key="2">
    <source>
        <dbReference type="Proteomes" id="UP001162131"/>
    </source>
</evidence>
<sequence>MEHLSLPEAQLLYAIYKLEHDGRLKLDDKKKLKQMVISQDEKIFSLLDQYKEDQNEASLLQDMLKIVKPIRHKPETVAIPPRVQTTEDSSPLGKFLCEQKKRQSAEHGLTLSLYKMADEVEEMPPVEEMPEMPMQEMRLNF</sequence>
<dbReference type="EMBL" id="CAJZBQ010000045">
    <property type="protein sequence ID" value="CAG9328124.1"/>
    <property type="molecule type" value="Genomic_DNA"/>
</dbReference>
<accession>A0AAU9JLJ2</accession>
<name>A0AAU9JLJ2_9CILI</name>